<evidence type="ECO:0000256" key="7">
    <source>
        <dbReference type="ARBA" id="ARBA00022741"/>
    </source>
</evidence>
<comment type="similarity">
    <text evidence="4">Belongs to the phosphoglycerate kinase family.</text>
</comment>
<name>A0A7S2ZQH6_9RHOD</name>
<comment type="pathway">
    <text evidence="3">Carbohydrate degradation; glycolysis; pyruvate from D-glyceraldehyde 3-phosphate: step 2/5.</text>
</comment>
<keyword evidence="7" id="KW-0547">Nucleotide-binding</keyword>
<evidence type="ECO:0000313" key="12">
    <source>
        <dbReference type="EMBL" id="CAE0046362.1"/>
    </source>
</evidence>
<keyword evidence="6" id="KW-0808">Transferase</keyword>
<evidence type="ECO:0000256" key="9">
    <source>
        <dbReference type="ARBA" id="ARBA00022840"/>
    </source>
</evidence>
<dbReference type="GO" id="GO:0004618">
    <property type="term" value="F:phosphoglycerate kinase activity"/>
    <property type="evidence" value="ECO:0007669"/>
    <property type="project" value="UniProtKB-EC"/>
</dbReference>
<dbReference type="EMBL" id="HBHW01018678">
    <property type="protein sequence ID" value="CAE0046362.1"/>
    <property type="molecule type" value="Transcribed_RNA"/>
</dbReference>
<keyword evidence="9" id="KW-0067">ATP-binding</keyword>
<dbReference type="Gene3D" id="3.40.50.1260">
    <property type="entry name" value="Phosphoglycerate kinase, N-terminal domain"/>
    <property type="match status" value="1"/>
</dbReference>
<dbReference type="PANTHER" id="PTHR11406">
    <property type="entry name" value="PHOSPHOGLYCERATE KINASE"/>
    <property type="match status" value="1"/>
</dbReference>
<dbReference type="GO" id="GO:0043531">
    <property type="term" value="F:ADP binding"/>
    <property type="evidence" value="ECO:0007669"/>
    <property type="project" value="TreeGrafter"/>
</dbReference>
<dbReference type="AlphaFoldDB" id="A0A7S2ZQH6"/>
<comment type="catalytic activity">
    <reaction evidence="1">
        <text>(2R)-3-phosphoglycerate + ATP = (2R)-3-phospho-glyceroyl phosphate + ADP</text>
        <dbReference type="Rhea" id="RHEA:14801"/>
        <dbReference type="ChEBI" id="CHEBI:30616"/>
        <dbReference type="ChEBI" id="CHEBI:57604"/>
        <dbReference type="ChEBI" id="CHEBI:58272"/>
        <dbReference type="ChEBI" id="CHEBI:456216"/>
        <dbReference type="EC" id="2.7.2.3"/>
    </reaction>
</comment>
<protein>
    <recommendedName>
        <fullName evidence="5">phosphoglycerate kinase</fullName>
        <ecNumber evidence="5">2.7.2.3</ecNumber>
    </recommendedName>
</protein>
<dbReference type="GO" id="GO:0005524">
    <property type="term" value="F:ATP binding"/>
    <property type="evidence" value="ECO:0007669"/>
    <property type="project" value="UniProtKB-KW"/>
</dbReference>
<dbReference type="EC" id="2.7.2.3" evidence="5"/>
<keyword evidence="11" id="KW-0324">Glycolysis</keyword>
<organism evidence="12">
    <name type="scientific">Rhodosorus marinus</name>
    <dbReference type="NCBI Taxonomy" id="101924"/>
    <lineage>
        <taxon>Eukaryota</taxon>
        <taxon>Rhodophyta</taxon>
        <taxon>Stylonematophyceae</taxon>
        <taxon>Stylonematales</taxon>
        <taxon>Stylonemataceae</taxon>
        <taxon>Rhodosorus</taxon>
    </lineage>
</organism>
<dbReference type="Pfam" id="PF00162">
    <property type="entry name" value="PGK"/>
    <property type="match status" value="1"/>
</dbReference>
<evidence type="ECO:0000256" key="3">
    <source>
        <dbReference type="ARBA" id="ARBA00004838"/>
    </source>
</evidence>
<dbReference type="GO" id="GO:0006094">
    <property type="term" value="P:gluconeogenesis"/>
    <property type="evidence" value="ECO:0007669"/>
    <property type="project" value="TreeGrafter"/>
</dbReference>
<evidence type="ECO:0000256" key="11">
    <source>
        <dbReference type="ARBA" id="ARBA00023152"/>
    </source>
</evidence>
<dbReference type="PANTHER" id="PTHR11406:SF23">
    <property type="entry name" value="PHOSPHOGLYCERATE KINASE 1, CHLOROPLASTIC-RELATED"/>
    <property type="match status" value="1"/>
</dbReference>
<evidence type="ECO:0000256" key="1">
    <source>
        <dbReference type="ARBA" id="ARBA00000642"/>
    </source>
</evidence>
<reference evidence="12" key="1">
    <citation type="submission" date="2021-01" db="EMBL/GenBank/DDBJ databases">
        <authorList>
            <person name="Corre E."/>
            <person name="Pelletier E."/>
            <person name="Niang G."/>
            <person name="Scheremetjew M."/>
            <person name="Finn R."/>
            <person name="Kale V."/>
            <person name="Holt S."/>
            <person name="Cochrane G."/>
            <person name="Meng A."/>
            <person name="Brown T."/>
            <person name="Cohen L."/>
        </authorList>
    </citation>
    <scope>NUCLEOTIDE SEQUENCE</scope>
    <source>
        <strain evidence="12">CCMP 769</strain>
    </source>
</reference>
<dbReference type="InterPro" id="IPR015824">
    <property type="entry name" value="Phosphoglycerate_kinase_N"/>
</dbReference>
<sequence>MVFTFLKARGLNVGSSLVEEDKLDLAKELEAKAAEKGVEFILPTDVVVADAFSADANTKVVSVDDIPDGWMGLDNGPESTKMIQDKLSECKTVIWNGPMGVFEFEAFAKGTFDIADTLAELTGNGVTTIIGGGDSVAAVEKAGLAEKMSHISTGGGASLELLEGKVLPGVAALDEN</sequence>
<evidence type="ECO:0000256" key="2">
    <source>
        <dbReference type="ARBA" id="ARBA00001946"/>
    </source>
</evidence>
<keyword evidence="8" id="KW-0418">Kinase</keyword>
<evidence type="ECO:0000256" key="8">
    <source>
        <dbReference type="ARBA" id="ARBA00022777"/>
    </source>
</evidence>
<dbReference type="GO" id="GO:0005829">
    <property type="term" value="C:cytosol"/>
    <property type="evidence" value="ECO:0007669"/>
    <property type="project" value="TreeGrafter"/>
</dbReference>
<dbReference type="InterPro" id="IPR001576">
    <property type="entry name" value="Phosphoglycerate_kinase"/>
</dbReference>
<dbReference type="InterPro" id="IPR036043">
    <property type="entry name" value="Phosphoglycerate_kinase_sf"/>
</dbReference>
<evidence type="ECO:0000256" key="10">
    <source>
        <dbReference type="ARBA" id="ARBA00022842"/>
    </source>
</evidence>
<proteinExistence type="inferred from homology"/>
<keyword evidence="10" id="KW-0460">Magnesium</keyword>
<evidence type="ECO:0000256" key="4">
    <source>
        <dbReference type="ARBA" id="ARBA00008982"/>
    </source>
</evidence>
<accession>A0A7S2ZQH6</accession>
<dbReference type="FunFam" id="3.40.50.1260:FF:000031">
    <property type="entry name" value="Phosphoglycerate kinase 1"/>
    <property type="match status" value="1"/>
</dbReference>
<dbReference type="SUPFAM" id="SSF53748">
    <property type="entry name" value="Phosphoglycerate kinase"/>
    <property type="match status" value="1"/>
</dbReference>
<evidence type="ECO:0000256" key="5">
    <source>
        <dbReference type="ARBA" id="ARBA00013061"/>
    </source>
</evidence>
<gene>
    <name evidence="12" type="ORF">RMAR00112_LOCUS14341</name>
</gene>
<evidence type="ECO:0000256" key="6">
    <source>
        <dbReference type="ARBA" id="ARBA00022679"/>
    </source>
</evidence>
<comment type="cofactor">
    <cofactor evidence="2">
        <name>Mg(2+)</name>
        <dbReference type="ChEBI" id="CHEBI:18420"/>
    </cofactor>
</comment>
<dbReference type="GO" id="GO:0006096">
    <property type="term" value="P:glycolytic process"/>
    <property type="evidence" value="ECO:0007669"/>
    <property type="project" value="UniProtKB-KW"/>
</dbReference>